<dbReference type="InterPro" id="IPR000917">
    <property type="entry name" value="Sulfatase_N"/>
</dbReference>
<dbReference type="GO" id="GO:0004423">
    <property type="term" value="F:iduronate-2-sulfatase activity"/>
    <property type="evidence" value="ECO:0007669"/>
    <property type="project" value="InterPro"/>
</dbReference>
<comment type="similarity">
    <text evidence="2">Belongs to the sulfatase family.</text>
</comment>
<dbReference type="PROSITE" id="PS00149">
    <property type="entry name" value="SULFATASE_2"/>
    <property type="match status" value="1"/>
</dbReference>
<keyword evidence="6" id="KW-0106">Calcium</keyword>
<dbReference type="Proteomes" id="UP001208570">
    <property type="component" value="Unassembled WGS sequence"/>
</dbReference>
<comment type="cofactor">
    <cofactor evidence="1">
        <name>Ca(2+)</name>
        <dbReference type="ChEBI" id="CHEBI:29108"/>
    </cofactor>
</comment>
<dbReference type="SUPFAM" id="SSF53649">
    <property type="entry name" value="Alkaline phosphatase-like"/>
    <property type="match status" value="1"/>
</dbReference>
<evidence type="ECO:0000256" key="5">
    <source>
        <dbReference type="ARBA" id="ARBA00022801"/>
    </source>
</evidence>
<dbReference type="PANTHER" id="PTHR45953:SF1">
    <property type="entry name" value="IDURONATE 2-SULFATASE"/>
    <property type="match status" value="1"/>
</dbReference>
<evidence type="ECO:0000313" key="8">
    <source>
        <dbReference type="EMBL" id="KAK2150533.1"/>
    </source>
</evidence>
<gene>
    <name evidence="8" type="ORF">LSH36_401g00067</name>
</gene>
<reference evidence="8" key="1">
    <citation type="journal article" date="2023" name="Mol. Biol. Evol.">
        <title>Third-Generation Sequencing Reveals the Adaptive Role of the Epigenome in Three Deep-Sea Polychaetes.</title>
        <authorList>
            <person name="Perez M."/>
            <person name="Aroh O."/>
            <person name="Sun Y."/>
            <person name="Lan Y."/>
            <person name="Juniper S.K."/>
            <person name="Young C.R."/>
            <person name="Angers B."/>
            <person name="Qian P.Y."/>
        </authorList>
    </citation>
    <scope>NUCLEOTIDE SEQUENCE</scope>
    <source>
        <strain evidence="8">P08H-3</strain>
    </source>
</reference>
<evidence type="ECO:0000256" key="3">
    <source>
        <dbReference type="ARBA" id="ARBA00022723"/>
    </source>
</evidence>
<name>A0AAD9N037_9ANNE</name>
<dbReference type="InterPro" id="IPR017850">
    <property type="entry name" value="Alkaline_phosphatase_core_sf"/>
</dbReference>
<accession>A0AAD9N037</accession>
<dbReference type="EMBL" id="JAODUP010000401">
    <property type="protein sequence ID" value="KAK2150533.1"/>
    <property type="molecule type" value="Genomic_DNA"/>
</dbReference>
<comment type="caution">
    <text evidence="8">The sequence shown here is derived from an EMBL/GenBank/DDBJ whole genome shotgun (WGS) entry which is preliminary data.</text>
</comment>
<dbReference type="AlphaFoldDB" id="A0AAD9N037"/>
<evidence type="ECO:0000256" key="6">
    <source>
        <dbReference type="ARBA" id="ARBA00022837"/>
    </source>
</evidence>
<proteinExistence type="inferred from homology"/>
<dbReference type="GO" id="GO:0046872">
    <property type="term" value="F:metal ion binding"/>
    <property type="evidence" value="ECO:0007669"/>
    <property type="project" value="UniProtKB-KW"/>
</dbReference>
<keyword evidence="9" id="KW-1185">Reference proteome</keyword>
<organism evidence="8 9">
    <name type="scientific">Paralvinella palmiformis</name>
    <dbReference type="NCBI Taxonomy" id="53620"/>
    <lineage>
        <taxon>Eukaryota</taxon>
        <taxon>Metazoa</taxon>
        <taxon>Spiralia</taxon>
        <taxon>Lophotrochozoa</taxon>
        <taxon>Annelida</taxon>
        <taxon>Polychaeta</taxon>
        <taxon>Sedentaria</taxon>
        <taxon>Canalipalpata</taxon>
        <taxon>Terebellida</taxon>
        <taxon>Terebelliformia</taxon>
        <taxon>Alvinellidae</taxon>
        <taxon>Paralvinella</taxon>
    </lineage>
</organism>
<dbReference type="InterPro" id="IPR035874">
    <property type="entry name" value="IDS"/>
</dbReference>
<protein>
    <recommendedName>
        <fullName evidence="7">Sulfatase N-terminal domain-containing protein</fullName>
    </recommendedName>
</protein>
<feature type="domain" description="Sulfatase N-terminal" evidence="7">
    <location>
        <begin position="50"/>
        <end position="388"/>
    </location>
</feature>
<keyword evidence="4" id="KW-0732">Signal</keyword>
<dbReference type="CDD" id="cd16030">
    <property type="entry name" value="iduronate-2-sulfatase"/>
    <property type="match status" value="1"/>
</dbReference>
<sequence>MLRKRIFRVTVTSLIVYFLLYICLFDVHTTTDRREETGSSSVEGTTRRMNVLFIIADDMRPDLGIYRDAEERSTPSSPVVNTVTPNLDRLAGRSIVFRRAYAQYSLCGPSRTSLLTSRRPDTTRVFGNFHYWRLTGGDFTTLPQYFKRMGYRTLSAGKVFHPSTASSNDSDAISWSEPVFCKNKDRLFEDRSRWPGWNVVHERNRKGTLLTDEYSVKYIARRLAKLADQARTGRRPIFVALGLRKPHLSLTCPEKFFDLYPEDDEFYQLADYEGGSIATRDKLSITDLELGRLRRAYFACVSYVDDLVGRILNAVESLGLSNNTVVVFMADHGYHLGEKNYFGKYRTSEVANHVPMMLSVPGRTDNGTDSWSLVEVVDVFPTIVEAAGLGTIPRCADLPPGTDLCTEGVSLLPLADDPKGVVRDSALSQVLRRQGMQYSLRTTRYRYTMFAHVRHRLDERSGLYAVNVYWDPPGLWTELFDHVTDPEEKINRTSDSNYQNIKQELVDQLKARVQTVRGVPVVLPAAGSVDFSVIDT</sequence>
<evidence type="ECO:0000256" key="2">
    <source>
        <dbReference type="ARBA" id="ARBA00008779"/>
    </source>
</evidence>
<keyword evidence="5" id="KW-0378">Hydrolase</keyword>
<evidence type="ECO:0000256" key="4">
    <source>
        <dbReference type="ARBA" id="ARBA00022729"/>
    </source>
</evidence>
<dbReference type="Pfam" id="PF00884">
    <property type="entry name" value="Sulfatase"/>
    <property type="match status" value="1"/>
</dbReference>
<dbReference type="Gene3D" id="3.40.720.10">
    <property type="entry name" value="Alkaline Phosphatase, subunit A"/>
    <property type="match status" value="1"/>
</dbReference>
<keyword evidence="3" id="KW-0479">Metal-binding</keyword>
<evidence type="ECO:0000256" key="1">
    <source>
        <dbReference type="ARBA" id="ARBA00001913"/>
    </source>
</evidence>
<evidence type="ECO:0000259" key="7">
    <source>
        <dbReference type="Pfam" id="PF00884"/>
    </source>
</evidence>
<dbReference type="PANTHER" id="PTHR45953">
    <property type="entry name" value="IDURONATE 2-SULFATASE"/>
    <property type="match status" value="1"/>
</dbReference>
<dbReference type="GO" id="GO:0005737">
    <property type="term" value="C:cytoplasm"/>
    <property type="evidence" value="ECO:0007669"/>
    <property type="project" value="TreeGrafter"/>
</dbReference>
<dbReference type="InterPro" id="IPR024607">
    <property type="entry name" value="Sulfatase_CS"/>
</dbReference>
<evidence type="ECO:0000313" key="9">
    <source>
        <dbReference type="Proteomes" id="UP001208570"/>
    </source>
</evidence>